<evidence type="ECO:0000256" key="4">
    <source>
        <dbReference type="ARBA" id="ARBA00023186"/>
    </source>
</evidence>
<dbReference type="Proteomes" id="UP000240800">
    <property type="component" value="Unassembled WGS sequence"/>
</dbReference>
<evidence type="ECO:0000256" key="3">
    <source>
        <dbReference type="ARBA" id="ARBA00022840"/>
    </source>
</evidence>
<accession>A0ABX5J413</accession>
<evidence type="ECO:0000313" key="7">
    <source>
        <dbReference type="Proteomes" id="UP000240800"/>
    </source>
</evidence>
<keyword evidence="2" id="KW-0547">Nucleotide-binding</keyword>
<dbReference type="Pfam" id="PF24391">
    <property type="entry name" value="HD-CE"/>
    <property type="match status" value="1"/>
</dbReference>
<dbReference type="SUPFAM" id="SSF55874">
    <property type="entry name" value="ATPase domain of HSP90 chaperone/DNA topoisomerase II/histidine kinase"/>
    <property type="match status" value="1"/>
</dbReference>
<keyword evidence="3" id="KW-0067">ATP-binding</keyword>
<organism evidence="6 7">
    <name type="scientific">Cereibacter johrii</name>
    <dbReference type="NCBI Taxonomy" id="445629"/>
    <lineage>
        <taxon>Bacteria</taxon>
        <taxon>Pseudomonadati</taxon>
        <taxon>Pseudomonadota</taxon>
        <taxon>Alphaproteobacteria</taxon>
        <taxon>Rhodobacterales</taxon>
        <taxon>Paracoccaceae</taxon>
        <taxon>Cereibacter</taxon>
    </lineage>
</organism>
<gene>
    <name evidence="6" type="ORF">C8J29_10637</name>
</gene>
<evidence type="ECO:0000256" key="2">
    <source>
        <dbReference type="ARBA" id="ARBA00022741"/>
    </source>
</evidence>
<dbReference type="PRINTS" id="PR00775">
    <property type="entry name" value="HEATSHOCK90"/>
</dbReference>
<keyword evidence="4" id="KW-0143">Chaperone</keyword>
<evidence type="ECO:0000256" key="1">
    <source>
        <dbReference type="ARBA" id="ARBA00008239"/>
    </source>
</evidence>
<protein>
    <submittedName>
        <fullName evidence="6">Histidine kinase/DNA gyrase B/HSP90-like ATPase</fullName>
    </submittedName>
</protein>
<dbReference type="RefSeq" id="WP_084295954.1">
    <property type="nucleotide sequence ID" value="NZ_MABH01000164.1"/>
</dbReference>
<reference evidence="6 7" key="1">
    <citation type="submission" date="2018-04" db="EMBL/GenBank/DDBJ databases">
        <title>Genomic Encyclopedia of Type Strains, Phase III (KMG-III): the genomes of soil and plant-associated and newly described type strains.</title>
        <authorList>
            <person name="Whitman W."/>
        </authorList>
    </citation>
    <scope>NUCLEOTIDE SEQUENCE [LARGE SCALE GENOMIC DNA]</scope>
    <source>
        <strain evidence="6 7">JA192</strain>
    </source>
</reference>
<evidence type="ECO:0000259" key="5">
    <source>
        <dbReference type="Pfam" id="PF24391"/>
    </source>
</evidence>
<sequence length="958" mass="107016">MELPKKISEALFNENALSTMVHGAIDSSKHIISAKPEFFPEYTDHGPNHNTEVLDTALGILTEDALEALSASDYAVLALSVLLHDCGMHLSSDGFVSLIDPRNELRTSADNVTWRTLWDEFILEAKRFDGRKLKSLFGTTDPISDIPDNPDDFTSKHKLLIGEFLRRHHPRLAHEIALFGFPGADGERIKICTTEHGDLPELAGLIARSHGMSMRKACDVVGERFHAREYQRVHPPILMAALRIADFLQIQPERAPKAALKLRKLSSPFSTGEWQVHQSVRNITPADDDPEAIFVDAMPKTVATFLKFRTWAEGFQRELDSTWAALGEVYGRFAAQGFDKYQLRLRRLRTSIDDAEHFAKSVPYLPSKISFEASGPDLLSLLVAPLYGNRPEIGLRELIQNSIDAVIEREHIEGQVPSGDLAGHNADVIVYPVYEGEDLVSVVVEDRGIGMDADVVQNYFLRAGASFRSSSQWKKQFTTPDGKSEVSRTGRFGVGALAGFLIGSTIAVETRRVGHATGLKFAAEIDNEAIEVTECIREIGTKITIHIDSKKNPCIEALLSNSDQQKNWDWYCGSHPRLARVDKSGEEIPAHFTAENTGEWVRVPSSDYANVRWSYRTFKAKPWSNGNAKLYSNNIYITDLTDYGDRVKVFENDISPGISLSTPTILITDKDGRLPLNLQRNGLTERDEKLADQLKLSLTKDLILQAIALAPEVSPFEINAFEKIMTREVVAKFTSISFRNNYREKRSHWCWEDEGWRLADFSNSLQKPFILLIHDQSGLARLKELKVDFSDVSVIWLQLGASPKNANDIQATLREQIYSGYLGRKGAFSSLNVWSSSVVHKVLQGNPTSYMKSIVNDGEEFSPGHVILRKGELKHSVIEGFREALRNDKSEEPFVFSMVAGGNSSGGEDAGLLCSEWSDLLGGVSIPVAFEDRKSAFPGVFEEFGGRIEFIRQNFLKE</sequence>
<dbReference type="EMBL" id="PZZW01000006">
    <property type="protein sequence ID" value="PTM77111.1"/>
    <property type="molecule type" value="Genomic_DNA"/>
</dbReference>
<proteinExistence type="inferred from homology"/>
<name>A0ABX5J413_9RHOB</name>
<dbReference type="Pfam" id="PF13589">
    <property type="entry name" value="HATPase_c_3"/>
    <property type="match status" value="1"/>
</dbReference>
<dbReference type="Gene3D" id="3.30.565.10">
    <property type="entry name" value="Histidine kinase-like ATPase, C-terminal domain"/>
    <property type="match status" value="1"/>
</dbReference>
<dbReference type="PANTHER" id="PTHR11528">
    <property type="entry name" value="HEAT SHOCK PROTEIN 90 FAMILY MEMBER"/>
    <property type="match status" value="1"/>
</dbReference>
<dbReference type="InterPro" id="IPR036890">
    <property type="entry name" value="HATPase_C_sf"/>
</dbReference>
<evidence type="ECO:0000313" key="6">
    <source>
        <dbReference type="EMBL" id="PTM77111.1"/>
    </source>
</evidence>
<dbReference type="InterPro" id="IPR020575">
    <property type="entry name" value="Hsp90_N"/>
</dbReference>
<feature type="domain" description="HD-CE" evidence="5">
    <location>
        <begin position="39"/>
        <end position="319"/>
    </location>
</feature>
<comment type="similarity">
    <text evidence="1">Belongs to the heat shock protein 90 family.</text>
</comment>
<keyword evidence="7" id="KW-1185">Reference proteome</keyword>
<comment type="caution">
    <text evidence="6">The sequence shown here is derived from an EMBL/GenBank/DDBJ whole genome shotgun (WGS) entry which is preliminary data.</text>
</comment>
<dbReference type="InterPro" id="IPR001404">
    <property type="entry name" value="Hsp90_fam"/>
</dbReference>
<dbReference type="InterPro" id="IPR056471">
    <property type="entry name" value="HD-CE"/>
</dbReference>